<dbReference type="GO" id="GO:0016020">
    <property type="term" value="C:membrane"/>
    <property type="evidence" value="ECO:0007669"/>
    <property type="project" value="UniProtKB-SubCell"/>
</dbReference>
<dbReference type="RefSeq" id="XP_034011189.1">
    <property type="nucleotide sequence ID" value="XM_034156846.1"/>
</dbReference>
<feature type="transmembrane region" description="Helical" evidence="6">
    <location>
        <begin position="130"/>
        <end position="154"/>
    </location>
</feature>
<dbReference type="OrthoDB" id="2131401at2759"/>
<dbReference type="AlphaFoldDB" id="A0A642UJ52"/>
<reference evidence="7 8" key="1">
    <citation type="submission" date="2019-07" db="EMBL/GenBank/DDBJ databases">
        <title>Genome assembly of two rare yeast pathogens: Diutina rugosa and Trichomonascus ciferrii.</title>
        <authorList>
            <person name="Mixao V."/>
            <person name="Saus E."/>
            <person name="Hansen A."/>
            <person name="Lass-Flor C."/>
            <person name="Gabaldon T."/>
        </authorList>
    </citation>
    <scope>NUCLEOTIDE SEQUENCE [LARGE SCALE GENOMIC DNA]</scope>
    <source>
        <strain evidence="7 8">CBS 613</strain>
    </source>
</reference>
<evidence type="ECO:0000256" key="5">
    <source>
        <dbReference type="ARBA" id="ARBA00023136"/>
    </source>
</evidence>
<evidence type="ECO:0000256" key="6">
    <source>
        <dbReference type="SAM" id="Phobius"/>
    </source>
</evidence>
<feature type="transmembrane region" description="Helical" evidence="6">
    <location>
        <begin position="49"/>
        <end position="70"/>
    </location>
</feature>
<dbReference type="PANTHER" id="PTHR22779">
    <property type="entry name" value="SD17342P"/>
    <property type="match status" value="1"/>
</dbReference>
<keyword evidence="4 6" id="KW-1133">Transmembrane helix</keyword>
<keyword evidence="5 6" id="KW-0472">Membrane</keyword>
<dbReference type="VEuPathDB" id="FungiDB:DIURU_004019"/>
<dbReference type="GeneID" id="54782670"/>
<sequence length="155" mass="17196">MKVFVSSQNVPIGYTTPKFPSLYWPVGRDNSHYQVSFLYYRIDIWKFTVFWGLILSGGLYCSAGVVASAASLFNKSRQRSKVSVWMLLEALLVVSLYAFVGLFKGFVSGAIIGLIVGAIYRAGELSMSTWIPFCWSVAIILFDVCSSYSTSAIIL</sequence>
<comment type="subcellular location">
    <subcellularLocation>
        <location evidence="1">Membrane</location>
        <topology evidence="1">Multi-pass membrane protein</topology>
    </subcellularLocation>
</comment>
<accession>A0A642UJ52</accession>
<evidence type="ECO:0000313" key="8">
    <source>
        <dbReference type="Proteomes" id="UP000449547"/>
    </source>
</evidence>
<proteinExistence type="inferred from homology"/>
<dbReference type="Pfam" id="PF10190">
    <property type="entry name" value="Tmemb_170"/>
    <property type="match status" value="1"/>
</dbReference>
<dbReference type="OMA" id="FPMQGGL"/>
<evidence type="ECO:0000313" key="7">
    <source>
        <dbReference type="EMBL" id="KAA8899978.1"/>
    </source>
</evidence>
<keyword evidence="8" id="KW-1185">Reference proteome</keyword>
<comment type="caution">
    <text evidence="7">The sequence shown here is derived from an EMBL/GenBank/DDBJ whole genome shotgun (WGS) entry which is preliminary data.</text>
</comment>
<evidence type="ECO:0000256" key="2">
    <source>
        <dbReference type="ARBA" id="ARBA00006325"/>
    </source>
</evidence>
<evidence type="ECO:0000256" key="3">
    <source>
        <dbReference type="ARBA" id="ARBA00022692"/>
    </source>
</evidence>
<organism evidence="7 8">
    <name type="scientific">Diutina rugosa</name>
    <name type="common">Yeast</name>
    <name type="synonym">Candida rugosa</name>
    <dbReference type="NCBI Taxonomy" id="5481"/>
    <lineage>
        <taxon>Eukaryota</taxon>
        <taxon>Fungi</taxon>
        <taxon>Dikarya</taxon>
        <taxon>Ascomycota</taxon>
        <taxon>Saccharomycotina</taxon>
        <taxon>Pichiomycetes</taxon>
        <taxon>Debaryomycetaceae</taxon>
        <taxon>Diutina</taxon>
    </lineage>
</organism>
<dbReference type="InterPro" id="IPR019334">
    <property type="entry name" value="TMEM170A/B/YPR153W-like"/>
</dbReference>
<evidence type="ECO:0000256" key="1">
    <source>
        <dbReference type="ARBA" id="ARBA00004141"/>
    </source>
</evidence>
<keyword evidence="3 6" id="KW-0812">Transmembrane</keyword>
<name>A0A642UJ52_DIURU</name>
<protein>
    <submittedName>
        <fullName evidence="7">Uncharacterized protein</fullName>
    </submittedName>
</protein>
<dbReference type="EMBL" id="SWFT01000119">
    <property type="protein sequence ID" value="KAA8899978.1"/>
    <property type="molecule type" value="Genomic_DNA"/>
</dbReference>
<evidence type="ECO:0000256" key="4">
    <source>
        <dbReference type="ARBA" id="ARBA00022989"/>
    </source>
</evidence>
<dbReference type="Proteomes" id="UP000449547">
    <property type="component" value="Unassembled WGS sequence"/>
</dbReference>
<gene>
    <name evidence="7" type="ORF">DIURU_004019</name>
</gene>
<dbReference type="PANTHER" id="PTHR22779:SF6">
    <property type="entry name" value="SD17342P"/>
    <property type="match status" value="1"/>
</dbReference>
<comment type="similarity">
    <text evidence="2">Belongs to the TMEM170 family.</text>
</comment>